<dbReference type="OrthoDB" id="9547406at2759"/>
<evidence type="ECO:0000259" key="9">
    <source>
        <dbReference type="PROSITE" id="PS51184"/>
    </source>
</evidence>
<evidence type="ECO:0000256" key="4">
    <source>
        <dbReference type="ARBA" id="ARBA00022771"/>
    </source>
</evidence>
<gene>
    <name evidence="11" type="ORF">E1B28_003300</name>
</gene>
<dbReference type="PROSITE" id="PS51805">
    <property type="entry name" value="EPHD"/>
    <property type="match status" value="1"/>
</dbReference>
<evidence type="ECO:0000256" key="5">
    <source>
        <dbReference type="ARBA" id="ARBA00022833"/>
    </source>
</evidence>
<dbReference type="GO" id="GO:0010468">
    <property type="term" value="P:regulation of gene expression"/>
    <property type="evidence" value="ECO:0007669"/>
    <property type="project" value="TreeGrafter"/>
</dbReference>
<dbReference type="KEGG" id="more:E1B28_003300"/>
<dbReference type="PROSITE" id="PS51183">
    <property type="entry name" value="JMJN"/>
    <property type="match status" value="1"/>
</dbReference>
<evidence type="ECO:0000256" key="1">
    <source>
        <dbReference type="ARBA" id="ARBA00009711"/>
    </source>
</evidence>
<dbReference type="Pfam" id="PF13771">
    <property type="entry name" value="zf-HC5HC2H"/>
    <property type="match status" value="1"/>
</dbReference>
<evidence type="ECO:0000313" key="12">
    <source>
        <dbReference type="Proteomes" id="UP001049176"/>
    </source>
</evidence>
<keyword evidence="3" id="KW-0479">Metal-binding</keyword>
<feature type="compositionally biased region" description="Low complexity" evidence="7">
    <location>
        <begin position="1006"/>
        <end position="1026"/>
    </location>
</feature>
<feature type="compositionally biased region" description="Polar residues" evidence="7">
    <location>
        <begin position="1079"/>
        <end position="1089"/>
    </location>
</feature>
<feature type="region of interest" description="Disordered" evidence="7">
    <location>
        <begin position="1006"/>
        <end position="1044"/>
    </location>
</feature>
<dbReference type="PROSITE" id="PS51184">
    <property type="entry name" value="JMJC"/>
    <property type="match status" value="1"/>
</dbReference>
<dbReference type="Gene3D" id="3.30.40.10">
    <property type="entry name" value="Zinc/RING finger domain, C3HC4 (zinc finger)"/>
    <property type="match status" value="1"/>
</dbReference>
<dbReference type="SUPFAM" id="SSF51197">
    <property type="entry name" value="Clavaminate synthase-like"/>
    <property type="match status" value="1"/>
</dbReference>
<dbReference type="Pfam" id="PF02373">
    <property type="entry name" value="JmjC"/>
    <property type="match status" value="1"/>
</dbReference>
<feature type="domain" description="JmjN" evidence="8">
    <location>
        <begin position="59"/>
        <end position="100"/>
    </location>
</feature>
<sequence>MASSSPTPSLTPSIGSSPPPNIPVQPDHFYDGQPIHATPDSDGKTWLDPDDDRLAARGIPVFKPTMEEFRDFEAYMKRVEPWGMCSGIIKVIPPEEWKHSLPPLKDQLSNVEIRTPIEQHMLGQAGLFRQQNFEKRKTMSVREWAEFCGQDEYRAPGVGEVGLHARSNVKAKPRTRTRKAATAKVETVEPCIDENGQVRIKEEPVDDAAGAIHENSSRSTADPLDEGEQKPKPKGRRQPQTKQSKEAKLAERAEKDTAFLETFDPHTHWLPPDTKPEDYTPEFCAKLERQYWRNCGLARPPWYGADTQGSLYTDETKEWNVAHLESELSRLLPYSDGLPGVNTPYLYWGMWRATFAWHVEDMDLFSINYIHFGAPKFWYAVPQGRASTLEHAMRSFFPKDTSQCHQFLRHKSFLASPTLLAKSSCKPNHCVQHAGEFMITFPRGYHAGFNLGFNCAESVNFALPSWLELGKVAKACECIPDSVRIDVNKLLEEREHREGGECNSSSDLKCQGPSSSGKSKRPSATVKSTSSPSKKKHIKSEDVLVLILPLSKVGKRKADLSSEEPPKRKKPKKSLGQIQDLPTMMPSKPNPIKITLKLGPRPTEPDNFPCCLCVSMDKADLLRVQDPPVSRKDAMDACGYPRDWVWRAHRDCASIVPETWVDEAENPETGLKEEVVFGVDGIVKDRWNLKCTACTKTRPKGHGAPIQCTKGKCPKAFHISCARDIEDNNVVFTILKEVEKEVVLVNPDSSNALTITTAPVSIQASALQPESGSGPMQVEFESTNTPSAEIAHNSRMAVDQPNGTDDGDGDSNTEVLKIITKYEVQILCTQHNPAVAAKKKASKQDRIKQDLLALPSMARIKIRVSAGVFEVSLIRVIEETSSVEVLWDRGSKREFKWGSVVFGSTDGPVQSKPSEAAPLESFQSIHNHVTPATNYSTIAPTSHPPVPHPQSSSTASVPVPTTTYGQYAITGYPYWSYPTQIPYGQGSNGYGYSSYYNIASTVASATAPSASSSGPSTSNSTYTTPPLYSKFPVTTPVTSSDQPNVKKYYRNRELQWKTPYQPAVPLESQTPGNRDVNLRDSQVQPQAQNEPDARSHTPSQPQQIIQYQFSVPMVSDNSDSQNEIPLQRHSHELTDSLHLSPPPTAPPVNVNEAHLPIPSKGSQSPTADVIYSAASVEIPPRPQDHESGNAIPTPVDNVHALLSGLTTEQLSTLVQNHPELRTMVLNVVGHGQNQATPTRPTAS</sequence>
<name>A0A9P7UJM8_9AGAR</name>
<protein>
    <recommendedName>
        <fullName evidence="2">[histone H3]-trimethyl-L-lysine(9) demethylase</fullName>
        <ecNumber evidence="2">1.14.11.66</ecNumber>
    </recommendedName>
</protein>
<feature type="compositionally biased region" description="Low complexity" evidence="7">
    <location>
        <begin position="1"/>
        <end position="16"/>
    </location>
</feature>
<dbReference type="InterPro" id="IPR034732">
    <property type="entry name" value="EPHD"/>
</dbReference>
<dbReference type="GO" id="GO:0051864">
    <property type="term" value="F:histone H3K36 demethylase activity"/>
    <property type="evidence" value="ECO:0007669"/>
    <property type="project" value="TreeGrafter"/>
</dbReference>
<feature type="domain" description="PHD-type" evidence="10">
    <location>
        <begin position="607"/>
        <end position="760"/>
    </location>
</feature>
<dbReference type="Proteomes" id="UP001049176">
    <property type="component" value="Chromosome 11"/>
</dbReference>
<dbReference type="GO" id="GO:0000785">
    <property type="term" value="C:chromatin"/>
    <property type="evidence" value="ECO:0007669"/>
    <property type="project" value="TreeGrafter"/>
</dbReference>
<feature type="region of interest" description="Disordered" evidence="7">
    <location>
        <begin position="556"/>
        <end position="590"/>
    </location>
</feature>
<dbReference type="Gene3D" id="2.60.120.650">
    <property type="entry name" value="Cupin"/>
    <property type="match status" value="2"/>
</dbReference>
<feature type="region of interest" description="Disordered" evidence="7">
    <location>
        <begin position="1"/>
        <end position="50"/>
    </location>
</feature>
<evidence type="ECO:0000259" key="8">
    <source>
        <dbReference type="PROSITE" id="PS51183"/>
    </source>
</evidence>
<dbReference type="Pfam" id="PF02375">
    <property type="entry name" value="JmjN"/>
    <property type="match status" value="1"/>
</dbReference>
<comment type="similarity">
    <text evidence="1">Belongs to the JHDM3 histone demethylase family.</text>
</comment>
<evidence type="ECO:0000256" key="3">
    <source>
        <dbReference type="ARBA" id="ARBA00022723"/>
    </source>
</evidence>
<dbReference type="EMBL" id="CM032191">
    <property type="protein sequence ID" value="KAG7085757.1"/>
    <property type="molecule type" value="Genomic_DNA"/>
</dbReference>
<dbReference type="InterPro" id="IPR013083">
    <property type="entry name" value="Znf_RING/FYVE/PHD"/>
</dbReference>
<keyword evidence="12" id="KW-1185">Reference proteome</keyword>
<feature type="compositionally biased region" description="Basic and acidic residues" evidence="7">
    <location>
        <begin position="556"/>
        <end position="566"/>
    </location>
</feature>
<dbReference type="EC" id="1.14.11.66" evidence="2"/>
<dbReference type="PANTHER" id="PTHR10694:SF7">
    <property type="entry name" value="[HISTONE H3]-TRIMETHYL-L-LYSINE(9) DEMETHYLASE"/>
    <property type="match status" value="1"/>
</dbReference>
<dbReference type="InterPro" id="IPR003349">
    <property type="entry name" value="JmjN"/>
</dbReference>
<dbReference type="GeneID" id="66072376"/>
<accession>A0A9P7UJM8</accession>
<dbReference type="AlphaFoldDB" id="A0A9P7UJM8"/>
<evidence type="ECO:0000256" key="7">
    <source>
        <dbReference type="SAM" id="MobiDB-lite"/>
    </source>
</evidence>
<evidence type="ECO:0000256" key="6">
    <source>
        <dbReference type="ARBA" id="ARBA00049349"/>
    </source>
</evidence>
<feature type="region of interest" description="Disordered" evidence="7">
    <location>
        <begin position="1059"/>
        <end position="1101"/>
    </location>
</feature>
<feature type="region of interest" description="Disordered" evidence="7">
    <location>
        <begin position="212"/>
        <end position="252"/>
    </location>
</feature>
<proteinExistence type="inferred from homology"/>
<feature type="compositionally biased region" description="Basic and acidic residues" evidence="7">
    <location>
        <begin position="39"/>
        <end position="50"/>
    </location>
</feature>
<keyword evidence="4" id="KW-0863">Zinc-finger</keyword>
<dbReference type="RefSeq" id="XP_043002228.1">
    <property type="nucleotide sequence ID" value="XM_043160272.1"/>
</dbReference>
<dbReference type="GO" id="GO:0005634">
    <property type="term" value="C:nucleus"/>
    <property type="evidence" value="ECO:0007669"/>
    <property type="project" value="TreeGrafter"/>
</dbReference>
<dbReference type="InterPro" id="IPR003347">
    <property type="entry name" value="JmjC_dom"/>
</dbReference>
<keyword evidence="5" id="KW-0862">Zinc</keyword>
<organism evidence="11 12">
    <name type="scientific">Marasmius oreades</name>
    <name type="common">fairy-ring Marasmius</name>
    <dbReference type="NCBI Taxonomy" id="181124"/>
    <lineage>
        <taxon>Eukaryota</taxon>
        <taxon>Fungi</taxon>
        <taxon>Dikarya</taxon>
        <taxon>Basidiomycota</taxon>
        <taxon>Agaricomycotina</taxon>
        <taxon>Agaricomycetes</taxon>
        <taxon>Agaricomycetidae</taxon>
        <taxon>Agaricales</taxon>
        <taxon>Marasmiineae</taxon>
        <taxon>Marasmiaceae</taxon>
        <taxon>Marasmius</taxon>
    </lineage>
</organism>
<feature type="domain" description="JmjC" evidence="9">
    <location>
        <begin position="313"/>
        <end position="478"/>
    </location>
</feature>
<dbReference type="GO" id="GO:0008270">
    <property type="term" value="F:zinc ion binding"/>
    <property type="evidence" value="ECO:0007669"/>
    <property type="project" value="UniProtKB-KW"/>
</dbReference>
<evidence type="ECO:0000256" key="2">
    <source>
        <dbReference type="ARBA" id="ARBA00012900"/>
    </source>
</evidence>
<feature type="region of interest" description="Disordered" evidence="7">
    <location>
        <begin position="496"/>
        <end position="537"/>
    </location>
</feature>
<evidence type="ECO:0000259" key="10">
    <source>
        <dbReference type="PROSITE" id="PS51805"/>
    </source>
</evidence>
<evidence type="ECO:0000313" key="11">
    <source>
        <dbReference type="EMBL" id="KAG7085757.1"/>
    </source>
</evidence>
<comment type="caution">
    <text evidence="11">The sequence shown here is derived from an EMBL/GenBank/DDBJ whole genome shotgun (WGS) entry which is preliminary data.</text>
</comment>
<reference evidence="11" key="1">
    <citation type="journal article" date="2021" name="Genome Biol. Evol.">
        <title>The assembled and annotated genome of the fairy-ring fungus Marasmius oreades.</title>
        <authorList>
            <person name="Hiltunen M."/>
            <person name="Ament-Velasquez S.L."/>
            <person name="Johannesson H."/>
        </authorList>
    </citation>
    <scope>NUCLEOTIDE SEQUENCE</scope>
    <source>
        <strain evidence="11">03SP1</strain>
    </source>
</reference>
<dbReference type="SMART" id="SM00545">
    <property type="entry name" value="JmjN"/>
    <property type="match status" value="1"/>
</dbReference>
<dbReference type="GO" id="GO:0140684">
    <property type="term" value="F:histone H3K9me2/H3K9me3 demethylase activity"/>
    <property type="evidence" value="ECO:0007669"/>
    <property type="project" value="UniProtKB-EC"/>
</dbReference>
<dbReference type="PANTHER" id="PTHR10694">
    <property type="entry name" value="LYSINE-SPECIFIC DEMETHYLASE"/>
    <property type="match status" value="1"/>
</dbReference>
<dbReference type="CDD" id="cd15571">
    <property type="entry name" value="ePHD"/>
    <property type="match status" value="1"/>
</dbReference>
<comment type="catalytic activity">
    <reaction evidence="6">
        <text>N(6),N(6),N(6)-trimethyl-L-lysyl(9)-[histone H3] + 2 2-oxoglutarate + 2 O2 = N(6)-methyl-L-lysyl(9)-[histone H3] + 2 formaldehyde + 2 succinate + 2 CO2</text>
        <dbReference type="Rhea" id="RHEA:60200"/>
        <dbReference type="Rhea" id="RHEA-COMP:15538"/>
        <dbReference type="Rhea" id="RHEA-COMP:15542"/>
        <dbReference type="ChEBI" id="CHEBI:15379"/>
        <dbReference type="ChEBI" id="CHEBI:16526"/>
        <dbReference type="ChEBI" id="CHEBI:16810"/>
        <dbReference type="ChEBI" id="CHEBI:16842"/>
        <dbReference type="ChEBI" id="CHEBI:30031"/>
        <dbReference type="ChEBI" id="CHEBI:61929"/>
        <dbReference type="ChEBI" id="CHEBI:61961"/>
        <dbReference type="EC" id="1.14.11.66"/>
    </reaction>
</comment>
<dbReference type="SMART" id="SM00558">
    <property type="entry name" value="JmjC"/>
    <property type="match status" value="1"/>
</dbReference>
<feature type="compositionally biased region" description="Basic and acidic residues" evidence="7">
    <location>
        <begin position="243"/>
        <end position="252"/>
    </location>
</feature>